<protein>
    <submittedName>
        <fullName evidence="2">HigA family addiction module antitoxin</fullName>
    </submittedName>
</protein>
<dbReference type="NCBIfam" id="TIGR02607">
    <property type="entry name" value="antidote_HigA"/>
    <property type="match status" value="1"/>
</dbReference>
<gene>
    <name evidence="2" type="ORF">PQU94_08155</name>
</gene>
<sequence>MERDSAPPIAIAIPGEILLEEFLKPMNIAVEALADQIGHDQCLIDGFIKGQHRLEPDVLISIDRALGLSDGYWSNVQAQHDNHMAKTRSE</sequence>
<dbReference type="PANTHER" id="PTHR36924">
    <property type="entry name" value="ANTITOXIN HIGA-1"/>
    <property type="match status" value="1"/>
</dbReference>
<name>A0ABT5IDJ5_9CAUL</name>
<evidence type="ECO:0000256" key="1">
    <source>
        <dbReference type="ARBA" id="ARBA00023125"/>
    </source>
</evidence>
<organism evidence="2 3">
    <name type="scientific">Asticcacaulis currens</name>
    <dbReference type="NCBI Taxonomy" id="2984210"/>
    <lineage>
        <taxon>Bacteria</taxon>
        <taxon>Pseudomonadati</taxon>
        <taxon>Pseudomonadota</taxon>
        <taxon>Alphaproteobacteria</taxon>
        <taxon>Caulobacterales</taxon>
        <taxon>Caulobacteraceae</taxon>
        <taxon>Asticcacaulis</taxon>
    </lineage>
</organism>
<dbReference type="Proteomes" id="UP001216595">
    <property type="component" value="Unassembled WGS sequence"/>
</dbReference>
<accession>A0ABT5IDJ5</accession>
<dbReference type="Gene3D" id="1.10.260.40">
    <property type="entry name" value="lambda repressor-like DNA-binding domains"/>
    <property type="match status" value="1"/>
</dbReference>
<dbReference type="InterPro" id="IPR010982">
    <property type="entry name" value="Lambda_DNA-bd_dom_sf"/>
</dbReference>
<reference evidence="2 3" key="1">
    <citation type="submission" date="2023-01" db="EMBL/GenBank/DDBJ databases">
        <title>Novel species of the genus Asticcacaulis isolated from rivers.</title>
        <authorList>
            <person name="Lu H."/>
        </authorList>
    </citation>
    <scope>NUCLEOTIDE SEQUENCE [LARGE SCALE GENOMIC DNA]</scope>
    <source>
        <strain evidence="2 3">DXS10W</strain>
    </source>
</reference>
<dbReference type="EMBL" id="JAQQKW010000004">
    <property type="protein sequence ID" value="MDC7694251.1"/>
    <property type="molecule type" value="Genomic_DNA"/>
</dbReference>
<evidence type="ECO:0000313" key="2">
    <source>
        <dbReference type="EMBL" id="MDC7694251.1"/>
    </source>
</evidence>
<comment type="caution">
    <text evidence="2">The sequence shown here is derived from an EMBL/GenBank/DDBJ whole genome shotgun (WGS) entry which is preliminary data.</text>
</comment>
<evidence type="ECO:0000313" key="3">
    <source>
        <dbReference type="Proteomes" id="UP001216595"/>
    </source>
</evidence>
<dbReference type="SUPFAM" id="SSF47413">
    <property type="entry name" value="lambda repressor-like DNA-binding domains"/>
    <property type="match status" value="1"/>
</dbReference>
<keyword evidence="3" id="KW-1185">Reference proteome</keyword>
<dbReference type="InterPro" id="IPR013430">
    <property type="entry name" value="Toxin_antidote_HigA"/>
</dbReference>
<dbReference type="RefSeq" id="WP_272741197.1">
    <property type="nucleotide sequence ID" value="NZ_JAQQKW010000004.1"/>
</dbReference>
<keyword evidence="1" id="KW-0238">DNA-binding</keyword>
<dbReference type="PANTHER" id="PTHR36924:SF1">
    <property type="entry name" value="ANTITOXIN HIGA-1"/>
    <property type="match status" value="1"/>
</dbReference>
<proteinExistence type="predicted"/>